<keyword evidence="11" id="KW-1185">Reference proteome</keyword>
<evidence type="ECO:0000256" key="7">
    <source>
        <dbReference type="PROSITE-ProRule" id="PRU01360"/>
    </source>
</evidence>
<reference evidence="10 11" key="1">
    <citation type="submission" date="2024-09" db="EMBL/GenBank/DDBJ databases">
        <authorList>
            <person name="Sun Q."/>
            <person name="Mori K."/>
        </authorList>
    </citation>
    <scope>NUCLEOTIDE SEQUENCE [LARGE SCALE GENOMIC DNA]</scope>
    <source>
        <strain evidence="10 11">CECT 7682</strain>
    </source>
</reference>
<dbReference type="SUPFAM" id="SSF56935">
    <property type="entry name" value="Porins"/>
    <property type="match status" value="1"/>
</dbReference>
<dbReference type="InterPro" id="IPR023996">
    <property type="entry name" value="TonB-dep_OMP_SusC/RagA"/>
</dbReference>
<dbReference type="EMBL" id="JBHMEW010000067">
    <property type="protein sequence ID" value="MFB9213256.1"/>
    <property type="molecule type" value="Genomic_DNA"/>
</dbReference>
<dbReference type="Gene3D" id="2.60.40.1120">
    <property type="entry name" value="Carboxypeptidase-like, regulatory domain"/>
    <property type="match status" value="1"/>
</dbReference>
<dbReference type="SUPFAM" id="SSF49464">
    <property type="entry name" value="Carboxypeptidase regulatory domain-like"/>
    <property type="match status" value="1"/>
</dbReference>
<evidence type="ECO:0000256" key="1">
    <source>
        <dbReference type="ARBA" id="ARBA00004571"/>
    </source>
</evidence>
<evidence type="ECO:0000256" key="6">
    <source>
        <dbReference type="ARBA" id="ARBA00023237"/>
    </source>
</evidence>
<dbReference type="Gene3D" id="2.40.170.20">
    <property type="entry name" value="TonB-dependent receptor, beta-barrel domain"/>
    <property type="match status" value="1"/>
</dbReference>
<feature type="transmembrane region" description="Helical" evidence="8">
    <location>
        <begin position="21"/>
        <end position="39"/>
    </location>
</feature>
<gene>
    <name evidence="10" type="ORF">ACFFUR_15680</name>
</gene>
<dbReference type="InterPro" id="IPR037066">
    <property type="entry name" value="Plug_dom_sf"/>
</dbReference>
<accession>A0ABV5J8T7</accession>
<evidence type="ECO:0000256" key="5">
    <source>
        <dbReference type="ARBA" id="ARBA00023136"/>
    </source>
</evidence>
<dbReference type="Pfam" id="PF13715">
    <property type="entry name" value="CarbopepD_reg_2"/>
    <property type="match status" value="1"/>
</dbReference>
<protein>
    <submittedName>
        <fullName evidence="10">SusC/RagA family TonB-linked outer membrane protein</fullName>
    </submittedName>
</protein>
<dbReference type="NCBIfam" id="TIGR04056">
    <property type="entry name" value="OMP_RagA_SusC"/>
    <property type="match status" value="1"/>
</dbReference>
<evidence type="ECO:0000256" key="2">
    <source>
        <dbReference type="ARBA" id="ARBA00022448"/>
    </source>
</evidence>
<keyword evidence="2 7" id="KW-0813">Transport</keyword>
<dbReference type="InterPro" id="IPR039426">
    <property type="entry name" value="TonB-dep_rcpt-like"/>
</dbReference>
<proteinExistence type="inferred from homology"/>
<dbReference type="InterPro" id="IPR036942">
    <property type="entry name" value="Beta-barrel_TonB_sf"/>
</dbReference>
<dbReference type="InterPro" id="IPR008969">
    <property type="entry name" value="CarboxyPept-like_regulatory"/>
</dbReference>
<evidence type="ECO:0000313" key="10">
    <source>
        <dbReference type="EMBL" id="MFB9213256.1"/>
    </source>
</evidence>
<keyword evidence="6 7" id="KW-0998">Cell outer membrane</keyword>
<dbReference type="Proteomes" id="UP001589654">
    <property type="component" value="Unassembled WGS sequence"/>
</dbReference>
<dbReference type="RefSeq" id="WP_290248698.1">
    <property type="nucleotide sequence ID" value="NZ_JAUFQT010000001.1"/>
</dbReference>
<keyword evidence="3 7" id="KW-1134">Transmembrane beta strand</keyword>
<organism evidence="10 11">
    <name type="scientific">Echinicola jeungdonensis</name>
    <dbReference type="NCBI Taxonomy" id="709343"/>
    <lineage>
        <taxon>Bacteria</taxon>
        <taxon>Pseudomonadati</taxon>
        <taxon>Bacteroidota</taxon>
        <taxon>Cytophagia</taxon>
        <taxon>Cytophagales</taxon>
        <taxon>Cyclobacteriaceae</taxon>
        <taxon>Echinicola</taxon>
    </lineage>
</organism>
<evidence type="ECO:0000256" key="3">
    <source>
        <dbReference type="ARBA" id="ARBA00022452"/>
    </source>
</evidence>
<name>A0ABV5J8T7_9BACT</name>
<sequence length="1033" mass="115601">MINSLRNSKESWKPKIPYLGKLWMLMVMAFLTITFSTIAQQTNVSGTVSDPNGEPIPGVNILEKGTNNGTVTNLDGEFSFTVSSPDASLTFSFIGFQSQEITLNGQTNLNVILTESISSLEEVVIIGYGTQREKDLTSAITTIKSDEIVRTPTSNAMQSLQGRVAGVQIVSSGAPGSSPTVRVRGVGSFEGGAAPLYVVDGMFFENIDFLNPNDIETISVLKDASAAAIYGVRASNGVILIETKTGNYEQKPEIVYDGYYGTQVPQNVLQMANTQQFVQYVNETGSAADIAFVNNAMQRYGRSRIDPNIPAVNTDWYSEIMSPASIQNHSLSFNGGSEKTKYSIGGSYFDQEGLLNETRNNYKRVNIRAKMDTEIRDWITVGGNFNFSVARQYVGENAAWFRSYFAVPIIPVYDETNTAANPFQLSNAQQIGYRGSQNPFYPLLYNDNRKNIAKINGNFHSEIQIIPNILRFRTAYNYKLETINDRNLNFAFNDGVTESQSSIRRQSFSAYDQIWDNFFTYSNFFGDHNLTVTLGHSFRSEYSEVLFARGEGITPNPTWENEQYWYLSNAQNFDLNSIGDSNGSTINSRLFYQSFFGRVAYNFDERYLLYGTFRRDGNNKFQKKWGNFATVAAGWAITEEDFFQVDGIDFLKLRASWGQLGNDGISPSVGVPTLEETSAAINDVRVIGRRLNPTFDLIEQWETTVEKNFGLNARFFGDRLSLEADYFIRDTENLSVSIIPPVFRSTERRSVGEIRNQGLEVSINWKNAVSNEFSYYIGGNFATLKNTVQGLGGADGLGAGSAEFRQISRIGEPYQAFFGYEVVGVFQSEEQINNSGYTQEFINDNNLVPGDFIFRDQNGDMVVNDEDRVILGSFLPDLTYGVNLGITYKNLDFSALIQGQSGHDILNRKRGEVIFTNDTNIDAELVKNLWRGEGTSNRYPSAAGIRKGWNQNMSDYFVEDGSYFRVQNVRLTYSLLDKELMGMMMPATSITLTAERPLTVFNYNGFNPEVANGIDRQVYPIPAVYTVGLNVKF</sequence>
<dbReference type="InterPro" id="IPR012910">
    <property type="entry name" value="Plug_dom"/>
</dbReference>
<dbReference type="InterPro" id="IPR023997">
    <property type="entry name" value="TonB-dep_OMP_SusC/RagA_CS"/>
</dbReference>
<feature type="domain" description="TonB-dependent receptor plug" evidence="9">
    <location>
        <begin position="134"/>
        <end position="238"/>
    </location>
</feature>
<dbReference type="Pfam" id="PF07715">
    <property type="entry name" value="Plug"/>
    <property type="match status" value="1"/>
</dbReference>
<evidence type="ECO:0000313" key="11">
    <source>
        <dbReference type="Proteomes" id="UP001589654"/>
    </source>
</evidence>
<comment type="similarity">
    <text evidence="7">Belongs to the TonB-dependent receptor family.</text>
</comment>
<keyword evidence="4 7" id="KW-0812">Transmembrane</keyword>
<evidence type="ECO:0000259" key="9">
    <source>
        <dbReference type="Pfam" id="PF07715"/>
    </source>
</evidence>
<dbReference type="PROSITE" id="PS52016">
    <property type="entry name" value="TONB_DEPENDENT_REC_3"/>
    <property type="match status" value="1"/>
</dbReference>
<comment type="subcellular location">
    <subcellularLocation>
        <location evidence="1 7">Cell outer membrane</location>
        <topology evidence="1 7">Multi-pass membrane protein</topology>
    </subcellularLocation>
</comment>
<dbReference type="NCBIfam" id="TIGR04057">
    <property type="entry name" value="SusC_RagA_signa"/>
    <property type="match status" value="1"/>
</dbReference>
<evidence type="ECO:0000256" key="4">
    <source>
        <dbReference type="ARBA" id="ARBA00022692"/>
    </source>
</evidence>
<keyword evidence="5 7" id="KW-0472">Membrane</keyword>
<evidence type="ECO:0000256" key="8">
    <source>
        <dbReference type="SAM" id="Phobius"/>
    </source>
</evidence>
<keyword evidence="8" id="KW-1133">Transmembrane helix</keyword>
<dbReference type="Gene3D" id="2.170.130.10">
    <property type="entry name" value="TonB-dependent receptor, plug domain"/>
    <property type="match status" value="1"/>
</dbReference>
<comment type="caution">
    <text evidence="10">The sequence shown here is derived from an EMBL/GenBank/DDBJ whole genome shotgun (WGS) entry which is preliminary data.</text>
</comment>